<evidence type="ECO:0000313" key="10">
    <source>
        <dbReference type="Proteomes" id="UP000051952"/>
    </source>
</evidence>
<dbReference type="InterPro" id="IPR051292">
    <property type="entry name" value="Xyl/GlcA_transferase"/>
</dbReference>
<dbReference type="Pfam" id="PF13896">
    <property type="entry name" value="Glyco_transf_49"/>
    <property type="match status" value="1"/>
</dbReference>
<reference evidence="10" key="1">
    <citation type="submission" date="2015-09" db="EMBL/GenBank/DDBJ databases">
        <authorList>
            <consortium name="Pathogen Informatics"/>
        </authorList>
    </citation>
    <scope>NUCLEOTIDE SEQUENCE [LARGE SCALE GENOMIC DNA]</scope>
    <source>
        <strain evidence="10">Lake Konstanz</strain>
    </source>
</reference>
<keyword evidence="10" id="KW-1185">Reference proteome</keyword>
<evidence type="ECO:0000313" key="9">
    <source>
        <dbReference type="EMBL" id="CUG93699.1"/>
    </source>
</evidence>
<dbReference type="PANTHER" id="PTHR12270:SF52">
    <property type="entry name" value="GLYCOSYLTRANSFERASE-LIKE PROTEIN GNT13-RELATED"/>
    <property type="match status" value="1"/>
</dbReference>
<keyword evidence="9" id="KW-0808">Transferase</keyword>
<evidence type="ECO:0000256" key="7">
    <source>
        <dbReference type="SAM" id="MobiDB-lite"/>
    </source>
</evidence>
<keyword evidence="6" id="KW-0325">Glycoprotein</keyword>
<evidence type="ECO:0000256" key="8">
    <source>
        <dbReference type="SAM" id="SignalP"/>
    </source>
</evidence>
<keyword evidence="3" id="KW-0735">Signal-anchor</keyword>
<evidence type="ECO:0000256" key="2">
    <source>
        <dbReference type="ARBA" id="ARBA00022692"/>
    </source>
</evidence>
<evidence type="ECO:0000256" key="6">
    <source>
        <dbReference type="ARBA" id="ARBA00023180"/>
    </source>
</evidence>
<feature type="region of interest" description="Disordered" evidence="7">
    <location>
        <begin position="484"/>
        <end position="526"/>
    </location>
</feature>
<dbReference type="Proteomes" id="UP000051952">
    <property type="component" value="Unassembled WGS sequence"/>
</dbReference>
<keyword evidence="4" id="KW-1133">Transmembrane helix</keyword>
<evidence type="ECO:0000256" key="3">
    <source>
        <dbReference type="ARBA" id="ARBA00022968"/>
    </source>
</evidence>
<dbReference type="VEuPathDB" id="TriTrypDB:BSAL_44365"/>
<comment type="subcellular location">
    <subcellularLocation>
        <location evidence="1">Membrane</location>
        <topology evidence="1">Single-pass type II membrane protein</topology>
    </subcellularLocation>
</comment>
<keyword evidence="5" id="KW-0472">Membrane</keyword>
<dbReference type="EMBL" id="CYKH01002188">
    <property type="protein sequence ID" value="CUG93699.1"/>
    <property type="molecule type" value="Genomic_DNA"/>
</dbReference>
<dbReference type="AlphaFoldDB" id="A0A0S4JTY5"/>
<proteinExistence type="predicted"/>
<feature type="compositionally biased region" description="Basic residues" evidence="7">
    <location>
        <begin position="501"/>
        <end position="514"/>
    </location>
</feature>
<dbReference type="GO" id="GO:0016020">
    <property type="term" value="C:membrane"/>
    <property type="evidence" value="ECO:0007669"/>
    <property type="project" value="UniProtKB-SubCell"/>
</dbReference>
<feature type="region of interest" description="Disordered" evidence="7">
    <location>
        <begin position="680"/>
        <end position="708"/>
    </location>
</feature>
<keyword evidence="2" id="KW-0812">Transmembrane</keyword>
<evidence type="ECO:0000256" key="1">
    <source>
        <dbReference type="ARBA" id="ARBA00004606"/>
    </source>
</evidence>
<feature type="chain" id="PRO_5006622720" evidence="8">
    <location>
        <begin position="21"/>
        <end position="860"/>
    </location>
</feature>
<dbReference type="GO" id="GO:0015020">
    <property type="term" value="F:glucuronosyltransferase activity"/>
    <property type="evidence" value="ECO:0007669"/>
    <property type="project" value="TreeGrafter"/>
</dbReference>
<evidence type="ECO:0000256" key="5">
    <source>
        <dbReference type="ARBA" id="ARBA00023136"/>
    </source>
</evidence>
<feature type="compositionally biased region" description="Pro residues" evidence="7">
    <location>
        <begin position="490"/>
        <end position="500"/>
    </location>
</feature>
<evidence type="ECO:0000256" key="4">
    <source>
        <dbReference type="ARBA" id="ARBA00022989"/>
    </source>
</evidence>
<name>A0A0S4JTY5_BODSA</name>
<dbReference type="GO" id="GO:0035269">
    <property type="term" value="P:protein O-linked glycosylation via mannose"/>
    <property type="evidence" value="ECO:0007669"/>
    <property type="project" value="TreeGrafter"/>
</dbReference>
<dbReference type="PANTHER" id="PTHR12270">
    <property type="entry name" value="GLYCOSYLTRANSFERASE-RELATED"/>
    <property type="match status" value="1"/>
</dbReference>
<keyword evidence="8" id="KW-0732">Signal</keyword>
<organism evidence="9 10">
    <name type="scientific">Bodo saltans</name>
    <name type="common">Flagellated protozoan</name>
    <dbReference type="NCBI Taxonomy" id="75058"/>
    <lineage>
        <taxon>Eukaryota</taxon>
        <taxon>Discoba</taxon>
        <taxon>Euglenozoa</taxon>
        <taxon>Kinetoplastea</taxon>
        <taxon>Metakinetoplastina</taxon>
        <taxon>Eubodonida</taxon>
        <taxon>Bodonidae</taxon>
        <taxon>Bodo</taxon>
    </lineage>
</organism>
<sequence length="860" mass="96652">MVRLLLLTLLVLMIVQRGDATTPTPRFTGPDVEKFGLKDEVYDVTLFYSRSQLEPSADMPNITLVAHTTIDRIDHVARWCRTLRGPLSISVFVRPFVDDIATVMGAFVADECIARHADLHLVTERGHHYEPREDGGKDMMTHYPFNVQRNAALDGCVGDLALLMDIDFHLMPVPNNREVDLRAHFLKQRANFAASPFLINEPWRSNSAVFVIPAIETVSNDVELPKTLEELGAAVKRQEACPFYGHAARWCHLPTNLKTFLKSNEPYLVDYEEGYEPYVIVNKSSSMCTLDSSSCDLSEAASFDQGSGSGSETHYRSIACIARQQTENRRDDVADNTNAARWVPFPRYNSSFVGRGFSKMSFFFELAEQERLFVVLPSYFLAHQGRGNVFHAEVFTETRDKAKLAVEHGVNAYYVRQEHNKRLWTDFMSATQKRYHPRRVECAKMIADGTVDEESAYEREQRYSDRLKVQDSDAHGGKHHVEAVAASSSIPPPLPQAPPPHCRRMPVHYRRSRTRGAAAKDTEEEDAVSQCARHPHSQHHIVIDDDLLWRGTRSLRWLDLASQMPPVDGLSCVSKYHHVEDELTSEELQRLVAGVTWACKRIHCGELMASWEAPQNISLSSRPLRYYPVNTILEADWVFDRWLHVALAEHKRRQQHDDKVAPFDAHQACSFSGHAVLVKQQQPPPDTRGVMTTSSKVFASPPPPDAARRAHHQLVVNNDTDVKTTMMMLGCTLDPNYRPTKRQLRDLIEEICDGVVIARASSTSSAVHQGGGGGGVIAVDVPDAVRGQCAHIFDLIDPLLQDQLWFRASVALNAHHLIYFAGGAGGPTCRDRFGPIAVYTRVPQDLMDAHVSRIPPPFPV</sequence>
<feature type="signal peptide" evidence="8">
    <location>
        <begin position="1"/>
        <end position="20"/>
    </location>
</feature>
<dbReference type="OrthoDB" id="411524at2759"/>
<accession>A0A0S4JTY5</accession>
<dbReference type="GO" id="GO:0042285">
    <property type="term" value="F:xylosyltransferase activity"/>
    <property type="evidence" value="ECO:0007669"/>
    <property type="project" value="TreeGrafter"/>
</dbReference>
<protein>
    <submittedName>
        <fullName evidence="9">Glycosyltransferase-like, putative</fullName>
    </submittedName>
</protein>
<gene>
    <name evidence="9" type="ORF">BSAL_44365</name>
</gene>